<keyword evidence="4" id="KW-0234">DNA repair</keyword>
<feature type="compositionally biased region" description="Basic and acidic residues" evidence="6">
    <location>
        <begin position="206"/>
        <end position="219"/>
    </location>
</feature>
<dbReference type="PROSITE" id="PS50172">
    <property type="entry name" value="BRCT"/>
    <property type="match status" value="1"/>
</dbReference>
<feature type="region of interest" description="Disordered" evidence="6">
    <location>
        <begin position="682"/>
        <end position="707"/>
    </location>
</feature>
<name>A0A8T2S2T0_CERRI</name>
<evidence type="ECO:0000256" key="6">
    <source>
        <dbReference type="SAM" id="MobiDB-lite"/>
    </source>
</evidence>
<dbReference type="SUPFAM" id="SSF52113">
    <property type="entry name" value="BRCT domain"/>
    <property type="match status" value="1"/>
</dbReference>
<comment type="subcellular location">
    <subcellularLocation>
        <location evidence="1">Nucleus</location>
    </subcellularLocation>
</comment>
<dbReference type="Gene3D" id="3.40.50.10190">
    <property type="entry name" value="BRCT domain"/>
    <property type="match status" value="1"/>
</dbReference>
<evidence type="ECO:0000313" key="9">
    <source>
        <dbReference type="Proteomes" id="UP000825935"/>
    </source>
</evidence>
<dbReference type="CDD" id="cd17725">
    <property type="entry name" value="BRCT_XRCC1_rpt1"/>
    <property type="match status" value="1"/>
</dbReference>
<evidence type="ECO:0000259" key="7">
    <source>
        <dbReference type="PROSITE" id="PS50172"/>
    </source>
</evidence>
<dbReference type="GO" id="GO:0006303">
    <property type="term" value="P:double-strand break repair via nonhomologous end joining"/>
    <property type="evidence" value="ECO:0007669"/>
    <property type="project" value="InterPro"/>
</dbReference>
<dbReference type="EMBL" id="CM035428">
    <property type="protein sequence ID" value="KAH7302792.1"/>
    <property type="molecule type" value="Genomic_DNA"/>
</dbReference>
<evidence type="ECO:0000256" key="5">
    <source>
        <dbReference type="ARBA" id="ARBA00023242"/>
    </source>
</evidence>
<dbReference type="Gene3D" id="2.60.120.260">
    <property type="entry name" value="Galactose-binding domain-like"/>
    <property type="match status" value="1"/>
</dbReference>
<feature type="compositionally biased region" description="Basic and acidic residues" evidence="6">
    <location>
        <begin position="246"/>
        <end position="258"/>
    </location>
</feature>
<dbReference type="GO" id="GO:0006284">
    <property type="term" value="P:base-excision repair"/>
    <property type="evidence" value="ECO:0007669"/>
    <property type="project" value="InterPro"/>
</dbReference>
<feature type="compositionally biased region" description="Basic and acidic residues" evidence="6">
    <location>
        <begin position="285"/>
        <end position="308"/>
    </location>
</feature>
<evidence type="ECO:0000256" key="4">
    <source>
        <dbReference type="ARBA" id="ARBA00023204"/>
    </source>
</evidence>
<evidence type="ECO:0000313" key="8">
    <source>
        <dbReference type="EMBL" id="KAH7302792.1"/>
    </source>
</evidence>
<dbReference type="SMART" id="SM00292">
    <property type="entry name" value="BRCT"/>
    <property type="match status" value="1"/>
</dbReference>
<dbReference type="InterPro" id="IPR036420">
    <property type="entry name" value="BRCT_dom_sf"/>
</dbReference>
<feature type="region of interest" description="Disordered" evidence="6">
    <location>
        <begin position="187"/>
        <end position="435"/>
    </location>
</feature>
<evidence type="ECO:0000256" key="3">
    <source>
        <dbReference type="ARBA" id="ARBA00022763"/>
    </source>
</evidence>
<dbReference type="GO" id="GO:0000012">
    <property type="term" value="P:single strand break repair"/>
    <property type="evidence" value="ECO:0007669"/>
    <property type="project" value="InterPro"/>
</dbReference>
<feature type="compositionally biased region" description="Polar residues" evidence="6">
    <location>
        <begin position="190"/>
        <end position="205"/>
    </location>
</feature>
<dbReference type="Pfam" id="PF00533">
    <property type="entry name" value="BRCT"/>
    <property type="match status" value="1"/>
</dbReference>
<dbReference type="GO" id="GO:0003684">
    <property type="term" value="F:damaged DNA binding"/>
    <property type="evidence" value="ECO:0007669"/>
    <property type="project" value="InterPro"/>
</dbReference>
<feature type="compositionally biased region" description="Basic and acidic residues" evidence="6">
    <location>
        <begin position="336"/>
        <end position="349"/>
    </location>
</feature>
<protein>
    <recommendedName>
        <fullName evidence="7">BRCT domain-containing protein</fullName>
    </recommendedName>
</protein>
<dbReference type="FunFam" id="3.40.50.10190:FF:000008">
    <property type="entry name" value="X-ray repair cross complementing 1"/>
    <property type="match status" value="1"/>
</dbReference>
<dbReference type="Proteomes" id="UP000825935">
    <property type="component" value="Chromosome 23"/>
</dbReference>
<dbReference type="OrthoDB" id="25840at2759"/>
<organism evidence="8 9">
    <name type="scientific">Ceratopteris richardii</name>
    <name type="common">Triangle waterfern</name>
    <dbReference type="NCBI Taxonomy" id="49495"/>
    <lineage>
        <taxon>Eukaryota</taxon>
        <taxon>Viridiplantae</taxon>
        <taxon>Streptophyta</taxon>
        <taxon>Embryophyta</taxon>
        <taxon>Tracheophyta</taxon>
        <taxon>Polypodiopsida</taxon>
        <taxon>Polypodiidae</taxon>
        <taxon>Polypodiales</taxon>
        <taxon>Pteridineae</taxon>
        <taxon>Pteridaceae</taxon>
        <taxon>Parkerioideae</taxon>
        <taxon>Ceratopteris</taxon>
    </lineage>
</organism>
<dbReference type="PANTHER" id="PTHR11370">
    <property type="entry name" value="DNA-REPAIR PROTEIN XRCC1"/>
    <property type="match status" value="1"/>
</dbReference>
<dbReference type="GO" id="GO:0005634">
    <property type="term" value="C:nucleus"/>
    <property type="evidence" value="ECO:0007669"/>
    <property type="project" value="UniProtKB-SubCell"/>
</dbReference>
<dbReference type="InterPro" id="IPR045080">
    <property type="entry name" value="BRCT_XRCC1_rpt1"/>
</dbReference>
<evidence type="ECO:0000256" key="2">
    <source>
        <dbReference type="ARBA" id="ARBA00022737"/>
    </source>
</evidence>
<dbReference type="InterPro" id="IPR001357">
    <property type="entry name" value="BRCT_dom"/>
</dbReference>
<feature type="domain" description="BRCT" evidence="7">
    <location>
        <begin position="438"/>
        <end position="526"/>
    </location>
</feature>
<evidence type="ECO:0000256" key="1">
    <source>
        <dbReference type="ARBA" id="ARBA00004123"/>
    </source>
</evidence>
<dbReference type="AlphaFoldDB" id="A0A8T2S2T0"/>
<accession>A0A8T2S2T0</accession>
<gene>
    <name evidence="8" type="ORF">KP509_23G087000</name>
</gene>
<keyword evidence="2" id="KW-0677">Repeat</keyword>
<keyword evidence="3" id="KW-0227">DNA damage</keyword>
<comment type="caution">
    <text evidence="8">The sequence shown here is derived from an EMBL/GenBank/DDBJ whole genome shotgun (WGS) entry which is preliminary data.</text>
</comment>
<dbReference type="SUPFAM" id="SSF49785">
    <property type="entry name" value="Galactose-binding domain-like"/>
    <property type="match status" value="1"/>
</dbReference>
<feature type="compositionally biased region" description="Low complexity" evidence="6">
    <location>
        <begin position="350"/>
        <end position="361"/>
    </location>
</feature>
<feature type="compositionally biased region" description="Polar residues" evidence="6">
    <location>
        <begin position="365"/>
        <end position="390"/>
    </location>
</feature>
<dbReference type="InterPro" id="IPR002706">
    <property type="entry name" value="Xrcc1_N"/>
</dbReference>
<keyword evidence="9" id="KW-1185">Reference proteome</keyword>
<feature type="compositionally biased region" description="Basic and acidic residues" evidence="6">
    <location>
        <begin position="404"/>
        <end position="433"/>
    </location>
</feature>
<keyword evidence="5" id="KW-0539">Nucleus</keyword>
<dbReference type="Pfam" id="PF01834">
    <property type="entry name" value="XRCC1_N"/>
    <property type="match status" value="1"/>
</dbReference>
<dbReference type="InterPro" id="IPR008979">
    <property type="entry name" value="Galactose-bd-like_sf"/>
</dbReference>
<reference evidence="8 9" key="1">
    <citation type="submission" date="2021-08" db="EMBL/GenBank/DDBJ databases">
        <title>WGS assembly of Ceratopteris richardii.</title>
        <authorList>
            <person name="Marchant D.B."/>
            <person name="Chen G."/>
            <person name="Jenkins J."/>
            <person name="Shu S."/>
            <person name="Leebens-Mack J."/>
            <person name="Grimwood J."/>
            <person name="Schmutz J."/>
            <person name="Soltis P."/>
            <person name="Soltis D."/>
            <person name="Chen Z.-H."/>
        </authorList>
    </citation>
    <scope>NUCLEOTIDE SEQUENCE [LARGE SCALE GENOMIC DNA]</scope>
    <source>
        <strain evidence="8">Whitten #5841</strain>
        <tissue evidence="8">Leaf</tissue>
    </source>
</reference>
<sequence length="723" mass="81402">MEEHVQCKWEVCLCSSEAEVHDSSNVLKSELYRVWQTAQPTEEAWIILEAHPPSAFSELEIVNAGSALIEVFGLPDDCPPQNDDNGYMMLLSSQQLMSTKDVINKANRNRLFTYTCSDKLSRLAMQHRWRRIKVLCRQPFGSEEHKTSIGLSRLNFKSCKTLAEVAADAAEARVQQNLKADLAKMFPKGASNTGSEVVSPVTDSSRALEKQKSMKDVEKNIMASKPDNPPSSHGKRKLPPWQSFNKETKKVVDDEIMSHKPVLSEEEEEHPKDFKGKKVAPKISSPDRKEPPTPNDKKGLPGKEEKEAYTSSKKRTNTQQKHANVLLLDTLPQSRGDFKAHSGLDENSKMESSGSRSGSDPSKARNGSNSSGSKVIQSKQNVSPQVLKSESSSERQKQLVSRVAGKEGDTSGSDDQRGPMQSDEKLHGPKQDESNVPLFSKIMDGVTFVLSGFVNPERAELREKVMQMGGQYCPDWGDDCTLLICAFLNTPKFNQVKKQNGTIVSKAWIEECYRQKRLVDIKKYLMHAGKPWRQNETIKGKETEDECQGSSGHVSKKALASLQEVEKWINEDVASSVKWLRQQEVQPEEEELQSVAVQGILLCLDDTIECLRNKQSIKKIMDSWDYVPRAVRELVNREAQFGKTIKADFWSDMLSEAERVKWIYSKELQEIMPTKRQCTSQVFTEGEDDVTEDDASSEDTEVLDEDDIREAKKSLSKMIPSFT</sequence>
<feature type="compositionally biased region" description="Acidic residues" evidence="6">
    <location>
        <begin position="685"/>
        <end position="707"/>
    </location>
</feature>
<dbReference type="PANTHER" id="PTHR11370:SF5">
    <property type="entry name" value="DNA REPAIR PROTEIN XRCC1"/>
    <property type="match status" value="1"/>
</dbReference>
<proteinExistence type="predicted"/>
<dbReference type="OMA" id="CACENTP"/>